<feature type="domain" description="C2H2-type" evidence="11">
    <location>
        <begin position="137"/>
        <end position="164"/>
    </location>
</feature>
<feature type="compositionally biased region" description="Polar residues" evidence="10">
    <location>
        <begin position="53"/>
        <end position="62"/>
    </location>
</feature>
<evidence type="ECO:0000256" key="2">
    <source>
        <dbReference type="ARBA" id="ARBA00022723"/>
    </source>
</evidence>
<dbReference type="Proteomes" id="UP001652600">
    <property type="component" value="Chromosome 11"/>
</dbReference>
<accession>A0A1S3CSG9</accession>
<evidence type="ECO:0000256" key="1">
    <source>
        <dbReference type="ARBA" id="ARBA00004123"/>
    </source>
</evidence>
<feature type="region of interest" description="Disordered" evidence="10">
    <location>
        <begin position="249"/>
        <end position="272"/>
    </location>
</feature>
<dbReference type="PROSITE" id="PS50157">
    <property type="entry name" value="ZINC_FINGER_C2H2_2"/>
    <property type="match status" value="2"/>
</dbReference>
<dbReference type="InterPro" id="IPR013087">
    <property type="entry name" value="Znf_C2H2_type"/>
</dbReference>
<gene>
    <name evidence="14" type="primary">LOC103504378</name>
    <name evidence="12" type="synonym">103504378</name>
</gene>
<feature type="domain" description="C2H2-type" evidence="11">
    <location>
        <begin position="209"/>
        <end position="236"/>
    </location>
</feature>
<evidence type="ECO:0000256" key="5">
    <source>
        <dbReference type="ARBA" id="ARBA00022833"/>
    </source>
</evidence>
<dbReference type="SUPFAM" id="SSF57667">
    <property type="entry name" value="beta-beta-alpha zinc fingers"/>
    <property type="match status" value="2"/>
</dbReference>
<dbReference type="PANTHER" id="PTHR26374">
    <property type="entry name" value="ZINC FINGER PROTEIN ZAT5"/>
    <property type="match status" value="1"/>
</dbReference>
<name>A0A1S3CSG9_CUCME</name>
<dbReference type="KEGG" id="cmo:103504378"/>
<dbReference type="Pfam" id="PF13912">
    <property type="entry name" value="zf-C2H2_6"/>
    <property type="match status" value="2"/>
</dbReference>
<dbReference type="Gramene" id="MELO3C000391.2.1">
    <property type="protein sequence ID" value="MELO3C000391.2.1"/>
    <property type="gene ID" value="MELO3C000391.2"/>
</dbReference>
<evidence type="ECO:0000256" key="3">
    <source>
        <dbReference type="ARBA" id="ARBA00022737"/>
    </source>
</evidence>
<keyword evidence="13" id="KW-1185">Reference proteome</keyword>
<sequence length="314" mass="35134">METPDEFMPSNHQIHSILSLKRRRRNKRLRLLSSPPDTTSSSSCGGTDEFPAPSSSISGGDTNNNNNSLLLHHHHHDDYHEISTEEEEDMANCLILLAQGDSAHRRPTQNFPHPLKINPKTSFNFEMAKTTAGFYVYECKTCNRTFPSFQALGGHRASHKKPKTTMVTALEDQPEEPQLIKIAASPVQIPTKTVTAGTNYQTHKGGKVHECSICGLEFTSGQALGGHMRRHRATTTAMSSAQQVVVATNTEEDNNNTNHHRHRSNSDERKERNILELDLNLPAPEEDLRETKFQFTATPQTIVFSSPTLVDCHY</sequence>
<proteinExistence type="predicted"/>
<evidence type="ECO:0000313" key="14">
    <source>
        <dbReference type="RefSeq" id="XP_008466979.1"/>
    </source>
</evidence>
<keyword evidence="5" id="KW-0862">Zinc</keyword>
<evidence type="ECO:0000259" key="11">
    <source>
        <dbReference type="PROSITE" id="PS50157"/>
    </source>
</evidence>
<dbReference type="InParanoid" id="A0A1S3CSG9"/>
<dbReference type="eggNOG" id="KOG1721">
    <property type="taxonomic scope" value="Eukaryota"/>
</dbReference>
<dbReference type="OrthoDB" id="6077919at2759"/>
<reference evidence="12" key="1">
    <citation type="submission" date="2023-03" db="UniProtKB">
        <authorList>
            <consortium name="EnsemblPlants"/>
        </authorList>
    </citation>
    <scope>IDENTIFICATION</scope>
</reference>
<keyword evidence="2" id="KW-0479">Metal-binding</keyword>
<dbReference type="AlphaFoldDB" id="A0A1S3CSG9"/>
<dbReference type="EnsemblPlants" id="MELO3C000391.2.1">
    <property type="protein sequence ID" value="MELO3C000391.2.1"/>
    <property type="gene ID" value="MELO3C000391.2"/>
</dbReference>
<protein>
    <submittedName>
        <fullName evidence="14">Zinc finger protein ZAT5-like</fullName>
    </submittedName>
</protein>
<dbReference type="GeneID" id="103504378"/>
<dbReference type="Gene3D" id="3.30.160.60">
    <property type="entry name" value="Classic Zinc Finger"/>
    <property type="match status" value="1"/>
</dbReference>
<reference evidence="14" key="2">
    <citation type="submission" date="2025-04" db="UniProtKB">
        <authorList>
            <consortium name="RefSeq"/>
        </authorList>
    </citation>
    <scope>IDENTIFICATION</scope>
</reference>
<comment type="subcellular location">
    <subcellularLocation>
        <location evidence="1">Nucleus</location>
    </subcellularLocation>
</comment>
<dbReference type="GO" id="GO:0008270">
    <property type="term" value="F:zinc ion binding"/>
    <property type="evidence" value="ECO:0007669"/>
    <property type="project" value="UniProtKB-KW"/>
</dbReference>
<evidence type="ECO:0000256" key="7">
    <source>
        <dbReference type="ARBA" id="ARBA00023163"/>
    </source>
</evidence>
<keyword evidence="3" id="KW-0677">Repeat</keyword>
<feature type="region of interest" description="Disordered" evidence="10">
    <location>
        <begin position="30"/>
        <end position="70"/>
    </location>
</feature>
<evidence type="ECO:0000256" key="10">
    <source>
        <dbReference type="SAM" id="MobiDB-lite"/>
    </source>
</evidence>
<evidence type="ECO:0000256" key="9">
    <source>
        <dbReference type="PROSITE-ProRule" id="PRU00042"/>
    </source>
</evidence>
<evidence type="ECO:0000313" key="13">
    <source>
        <dbReference type="Proteomes" id="UP001652600"/>
    </source>
</evidence>
<organism evidence="13 14">
    <name type="scientific">Cucumis melo</name>
    <name type="common">Muskmelon</name>
    <dbReference type="NCBI Taxonomy" id="3656"/>
    <lineage>
        <taxon>Eukaryota</taxon>
        <taxon>Viridiplantae</taxon>
        <taxon>Streptophyta</taxon>
        <taxon>Embryophyta</taxon>
        <taxon>Tracheophyta</taxon>
        <taxon>Spermatophyta</taxon>
        <taxon>Magnoliopsida</taxon>
        <taxon>eudicotyledons</taxon>
        <taxon>Gunneridae</taxon>
        <taxon>Pentapetalae</taxon>
        <taxon>rosids</taxon>
        <taxon>fabids</taxon>
        <taxon>Cucurbitales</taxon>
        <taxon>Cucurbitaceae</taxon>
        <taxon>Benincaseae</taxon>
        <taxon>Cucumis</taxon>
    </lineage>
</organism>
<evidence type="ECO:0000256" key="4">
    <source>
        <dbReference type="ARBA" id="ARBA00022771"/>
    </source>
</evidence>
<dbReference type="RefSeq" id="XP_008466979.1">
    <property type="nucleotide sequence ID" value="XM_008468757.1"/>
</dbReference>
<keyword evidence="4 9" id="KW-0863">Zinc-finger</keyword>
<dbReference type="InterPro" id="IPR036236">
    <property type="entry name" value="Znf_C2H2_sf"/>
</dbReference>
<keyword evidence="8" id="KW-0539">Nucleus</keyword>
<evidence type="ECO:0000256" key="8">
    <source>
        <dbReference type="ARBA" id="ARBA00023242"/>
    </source>
</evidence>
<evidence type="ECO:0000313" key="12">
    <source>
        <dbReference type="EnsemblPlants" id="MELO3C000391.2.1"/>
    </source>
</evidence>
<feature type="compositionally biased region" description="Low complexity" evidence="10">
    <location>
        <begin position="31"/>
        <end position="43"/>
    </location>
</feature>
<keyword evidence="7" id="KW-0804">Transcription</keyword>
<dbReference type="SMART" id="SM00355">
    <property type="entry name" value="ZnF_C2H2"/>
    <property type="match status" value="2"/>
</dbReference>
<evidence type="ECO:0000256" key="6">
    <source>
        <dbReference type="ARBA" id="ARBA00023015"/>
    </source>
</evidence>
<dbReference type="GO" id="GO:0005634">
    <property type="term" value="C:nucleus"/>
    <property type="evidence" value="ECO:0007669"/>
    <property type="project" value="UniProtKB-SubCell"/>
</dbReference>
<keyword evidence="6" id="KW-0805">Transcription regulation</keyword>
<dbReference type="PROSITE" id="PS00028">
    <property type="entry name" value="ZINC_FINGER_C2H2_1"/>
    <property type="match status" value="2"/>
</dbReference>
<dbReference type="PANTHER" id="PTHR26374:SF378">
    <property type="entry name" value="C2H2-TYPE ZINC FINGER FAMILY PROTEIN"/>
    <property type="match status" value="1"/>
</dbReference>